<dbReference type="AlphaFoldDB" id="A0A7W7VMD2"/>
<dbReference type="Proteomes" id="UP000552644">
    <property type="component" value="Unassembled WGS sequence"/>
</dbReference>
<comment type="caution">
    <text evidence="2">The sequence shown here is derived from an EMBL/GenBank/DDBJ whole genome shotgun (WGS) entry which is preliminary data.</text>
</comment>
<dbReference type="SMART" id="SM00382">
    <property type="entry name" value="AAA"/>
    <property type="match status" value="1"/>
</dbReference>
<dbReference type="GO" id="GO:0005975">
    <property type="term" value="P:carbohydrate metabolic process"/>
    <property type="evidence" value="ECO:0007669"/>
    <property type="project" value="UniProtKB-ARBA"/>
</dbReference>
<feature type="domain" description="AAA+ ATPase" evidence="1">
    <location>
        <begin position="69"/>
        <end position="209"/>
    </location>
</feature>
<dbReference type="InterPro" id="IPR027417">
    <property type="entry name" value="P-loop_NTPase"/>
</dbReference>
<dbReference type="Gene3D" id="2.60.40.10">
    <property type="entry name" value="Immunoglobulins"/>
    <property type="match status" value="1"/>
</dbReference>
<evidence type="ECO:0000313" key="3">
    <source>
        <dbReference type="Proteomes" id="UP000552644"/>
    </source>
</evidence>
<dbReference type="InterPro" id="IPR003593">
    <property type="entry name" value="AAA+_ATPase"/>
</dbReference>
<dbReference type="InterPro" id="IPR013783">
    <property type="entry name" value="Ig-like_fold"/>
</dbReference>
<evidence type="ECO:0000259" key="1">
    <source>
        <dbReference type="SMART" id="SM00382"/>
    </source>
</evidence>
<keyword evidence="3" id="KW-1185">Reference proteome</keyword>
<evidence type="ECO:0000313" key="2">
    <source>
        <dbReference type="EMBL" id="MBB4915359.1"/>
    </source>
</evidence>
<dbReference type="RefSeq" id="WP_184714030.1">
    <property type="nucleotide sequence ID" value="NZ_JACHJP010000002.1"/>
</dbReference>
<accession>A0A7W7VMD2</accession>
<reference evidence="2 3" key="1">
    <citation type="submission" date="2020-08" db="EMBL/GenBank/DDBJ databases">
        <title>Genomic Encyclopedia of Type Strains, Phase III (KMG-III): the genomes of soil and plant-associated and newly described type strains.</title>
        <authorList>
            <person name="Whitman W."/>
        </authorList>
    </citation>
    <scope>NUCLEOTIDE SEQUENCE [LARGE SCALE GENOMIC DNA]</scope>
    <source>
        <strain evidence="2 3">CECT 8840</strain>
    </source>
</reference>
<dbReference type="Gene3D" id="3.40.50.300">
    <property type="entry name" value="P-loop containing nucleotide triphosphate hydrolases"/>
    <property type="match status" value="1"/>
</dbReference>
<protein>
    <recommendedName>
        <fullName evidence="1">AAA+ ATPase domain-containing protein</fullName>
    </recommendedName>
</protein>
<gene>
    <name evidence="2" type="ORF">FHS44_002444</name>
</gene>
<dbReference type="EMBL" id="JACHJP010000002">
    <property type="protein sequence ID" value="MBB4915359.1"/>
    <property type="molecule type" value="Genomic_DNA"/>
</dbReference>
<proteinExistence type="predicted"/>
<sequence length="571" mass="58565">MSHPASPPEARLVVGDHRVVVTARGSTVLPGGESPVPVRRLVPPTLPPQGEEPLGREAERAALAAMIRPGEPVQIHGPEGIGKSVLLRRLAHDVAGRRPVVHVHGAGRELDDVLQDLFTAWYDEAGYAPGRARLRALLGGIAAVLMIDDLEFPPGGLHAFLRTGPGIALVFTSRVRRCAPDRTFELGGLGEPAALALVSRTLGRPLRQEEVPAATALWETTGGNPLELIRAAARVPYGELGPGERAALAPFAALPSALVAGDVLARITGVADAARTAVRLARLGLLTEEASPGGVYYRLAPGTGSPAPCEEGVAELAVRTAGWASDTGAEELAAHAALVTGLVTAMTDDDPGLAVRLARAASPGLAGSLRWGAWRALLDAGLAAAERAGDGEAVTYFTRERKVRALAGDGQGAMTEDPAPGAPRGTLTRVTAVRTGLVVLGTAVAVAGAVHVVPSLVRLVEERPRTFGCVTVAPGRLAFPRRGSGTVKGLRVTGTCRTVVTAASSDPRFAVVADTCAGRPLLPGQTCLISVRFTPAGGREADAALRITAGEAAGEVTLVGEGAPGPVPGKG</sequence>
<dbReference type="SUPFAM" id="SSF52540">
    <property type="entry name" value="P-loop containing nucleoside triphosphate hydrolases"/>
    <property type="match status" value="1"/>
</dbReference>
<name>A0A7W7VMD2_9ACTN</name>
<organism evidence="2 3">
    <name type="scientific">Streptosporangium saharense</name>
    <dbReference type="NCBI Taxonomy" id="1706840"/>
    <lineage>
        <taxon>Bacteria</taxon>
        <taxon>Bacillati</taxon>
        <taxon>Actinomycetota</taxon>
        <taxon>Actinomycetes</taxon>
        <taxon>Streptosporangiales</taxon>
        <taxon>Streptosporangiaceae</taxon>
        <taxon>Streptosporangium</taxon>
    </lineage>
</organism>